<dbReference type="InterPro" id="IPR005467">
    <property type="entry name" value="His_kinase_dom"/>
</dbReference>
<dbReference type="Gene3D" id="1.10.287.130">
    <property type="match status" value="1"/>
</dbReference>
<feature type="domain" description="PAC" evidence="8">
    <location>
        <begin position="348"/>
        <end position="400"/>
    </location>
</feature>
<dbReference type="Gene3D" id="3.30.450.40">
    <property type="match status" value="1"/>
</dbReference>
<protein>
    <recommendedName>
        <fullName evidence="2">histidine kinase</fullName>
        <ecNumber evidence="2">2.7.13.3</ecNumber>
    </recommendedName>
</protein>
<name>A0A0K1PUB4_9BACT</name>
<evidence type="ECO:0000313" key="10">
    <source>
        <dbReference type="Proteomes" id="UP000064967"/>
    </source>
</evidence>
<evidence type="ECO:0000259" key="7">
    <source>
        <dbReference type="PROSITE" id="PS50109"/>
    </source>
</evidence>
<dbReference type="InterPro" id="IPR000700">
    <property type="entry name" value="PAS-assoc_C"/>
</dbReference>
<comment type="catalytic activity">
    <reaction evidence="1">
        <text>ATP + protein L-histidine = ADP + protein N-phospho-L-histidine.</text>
        <dbReference type="EC" id="2.7.13.3"/>
    </reaction>
</comment>
<dbReference type="GO" id="GO:0000155">
    <property type="term" value="F:phosphorelay sensor kinase activity"/>
    <property type="evidence" value="ECO:0007669"/>
    <property type="project" value="InterPro"/>
</dbReference>
<dbReference type="InterPro" id="IPR050736">
    <property type="entry name" value="Sensor_HK_Regulatory"/>
</dbReference>
<dbReference type="AlphaFoldDB" id="A0A0K1PUB4"/>
<evidence type="ECO:0000313" key="9">
    <source>
        <dbReference type="EMBL" id="AKU96961.1"/>
    </source>
</evidence>
<dbReference type="SUPFAM" id="SSF55874">
    <property type="entry name" value="ATPase domain of HSP90 chaperone/DNA topoisomerase II/histidine kinase"/>
    <property type="match status" value="1"/>
</dbReference>
<dbReference type="InterPro" id="IPR036890">
    <property type="entry name" value="HATPase_C_sf"/>
</dbReference>
<dbReference type="Gene3D" id="3.30.565.10">
    <property type="entry name" value="Histidine kinase-like ATPase, C-terminal domain"/>
    <property type="match status" value="1"/>
</dbReference>
<dbReference type="OrthoDB" id="5481157at2"/>
<dbReference type="SUPFAM" id="SSF55785">
    <property type="entry name" value="PYP-like sensor domain (PAS domain)"/>
    <property type="match status" value="1"/>
</dbReference>
<evidence type="ECO:0000256" key="4">
    <source>
        <dbReference type="ARBA" id="ARBA00022679"/>
    </source>
</evidence>
<dbReference type="Pfam" id="PF02518">
    <property type="entry name" value="HATPase_c"/>
    <property type="match status" value="1"/>
</dbReference>
<reference evidence="9 10" key="1">
    <citation type="submission" date="2015-08" db="EMBL/GenBank/DDBJ databases">
        <authorList>
            <person name="Babu N.S."/>
            <person name="Beckwith C.J."/>
            <person name="Beseler K.G."/>
            <person name="Brison A."/>
            <person name="Carone J.V."/>
            <person name="Caskin T.P."/>
            <person name="Diamond M."/>
            <person name="Durham M.E."/>
            <person name="Foxe J.M."/>
            <person name="Go M."/>
            <person name="Henderson B.A."/>
            <person name="Jones I.B."/>
            <person name="McGettigan J.A."/>
            <person name="Micheletti S.J."/>
            <person name="Nasrallah M.E."/>
            <person name="Ortiz D."/>
            <person name="Piller C.R."/>
            <person name="Privatt S.R."/>
            <person name="Schneider S.L."/>
            <person name="Sharp S."/>
            <person name="Smith T.C."/>
            <person name="Stanton J.D."/>
            <person name="Ullery H.E."/>
            <person name="Wilson R.J."/>
            <person name="Serrano M.G."/>
            <person name="Buck G."/>
            <person name="Lee V."/>
            <person name="Wang Y."/>
            <person name="Carvalho R."/>
            <person name="Voegtly L."/>
            <person name="Shi R."/>
            <person name="Duckworth R."/>
            <person name="Johnson A."/>
            <person name="Loviza R."/>
            <person name="Walstead R."/>
            <person name="Shah Z."/>
            <person name="Kiflezghi M."/>
            <person name="Wade K."/>
            <person name="Ball S.L."/>
            <person name="Bradley K.W."/>
            <person name="Asai D.J."/>
            <person name="Bowman C.A."/>
            <person name="Russell D.A."/>
            <person name="Pope W.H."/>
            <person name="Jacobs-Sera D."/>
            <person name="Hendrix R.W."/>
            <person name="Hatfull G.F."/>
        </authorList>
    </citation>
    <scope>NUCLEOTIDE SEQUENCE [LARGE SCALE GENOMIC DNA]</scope>
    <source>
        <strain evidence="9 10">DSM 27648</strain>
    </source>
</reference>
<evidence type="ECO:0000256" key="2">
    <source>
        <dbReference type="ARBA" id="ARBA00012438"/>
    </source>
</evidence>
<dbReference type="SUPFAM" id="SSF55781">
    <property type="entry name" value="GAF domain-like"/>
    <property type="match status" value="1"/>
</dbReference>
<dbReference type="CDD" id="cd00075">
    <property type="entry name" value="HATPase"/>
    <property type="match status" value="1"/>
</dbReference>
<dbReference type="PRINTS" id="PR00344">
    <property type="entry name" value="BCTRLSENSOR"/>
</dbReference>
<dbReference type="STRING" id="1391654.AKJ09_03625"/>
<dbReference type="SUPFAM" id="SSF47384">
    <property type="entry name" value="Homodimeric domain of signal transducing histidine kinase"/>
    <property type="match status" value="1"/>
</dbReference>
<keyword evidence="4" id="KW-0808">Transferase</keyword>
<keyword evidence="5 9" id="KW-0418">Kinase</keyword>
<dbReference type="Pfam" id="PF08448">
    <property type="entry name" value="PAS_4"/>
    <property type="match status" value="1"/>
</dbReference>
<proteinExistence type="predicted"/>
<keyword evidence="10" id="KW-1185">Reference proteome</keyword>
<dbReference type="InterPro" id="IPR000014">
    <property type="entry name" value="PAS"/>
</dbReference>
<dbReference type="InterPro" id="IPR003018">
    <property type="entry name" value="GAF"/>
</dbReference>
<keyword evidence="3" id="KW-0597">Phosphoprotein</keyword>
<evidence type="ECO:0000256" key="6">
    <source>
        <dbReference type="ARBA" id="ARBA00023012"/>
    </source>
</evidence>
<dbReference type="Pfam" id="PF00512">
    <property type="entry name" value="HisKA"/>
    <property type="match status" value="1"/>
</dbReference>
<dbReference type="PANTHER" id="PTHR43711:SF1">
    <property type="entry name" value="HISTIDINE KINASE 1"/>
    <property type="match status" value="1"/>
</dbReference>
<evidence type="ECO:0000256" key="3">
    <source>
        <dbReference type="ARBA" id="ARBA00022553"/>
    </source>
</evidence>
<evidence type="ECO:0000259" key="8">
    <source>
        <dbReference type="PROSITE" id="PS50113"/>
    </source>
</evidence>
<accession>A0A0K1PUB4</accession>
<evidence type="ECO:0000256" key="1">
    <source>
        <dbReference type="ARBA" id="ARBA00000085"/>
    </source>
</evidence>
<dbReference type="InterPro" id="IPR035965">
    <property type="entry name" value="PAS-like_dom_sf"/>
</dbReference>
<dbReference type="InterPro" id="IPR036097">
    <property type="entry name" value="HisK_dim/P_sf"/>
</dbReference>
<evidence type="ECO:0000256" key="5">
    <source>
        <dbReference type="ARBA" id="ARBA00022777"/>
    </source>
</evidence>
<dbReference type="InterPro" id="IPR029016">
    <property type="entry name" value="GAF-like_dom_sf"/>
</dbReference>
<dbReference type="Proteomes" id="UP000064967">
    <property type="component" value="Chromosome"/>
</dbReference>
<dbReference type="Pfam" id="PF13185">
    <property type="entry name" value="GAF_2"/>
    <property type="match status" value="1"/>
</dbReference>
<dbReference type="InterPro" id="IPR003594">
    <property type="entry name" value="HATPase_dom"/>
</dbReference>
<dbReference type="InterPro" id="IPR013656">
    <property type="entry name" value="PAS_4"/>
</dbReference>
<dbReference type="KEGG" id="llu:AKJ09_03625"/>
<gene>
    <name evidence="9" type="ORF">AKJ09_03625</name>
</gene>
<dbReference type="PROSITE" id="PS50113">
    <property type="entry name" value="PAC"/>
    <property type="match status" value="1"/>
</dbReference>
<feature type="domain" description="Histidine kinase" evidence="7">
    <location>
        <begin position="411"/>
        <end position="626"/>
    </location>
</feature>
<dbReference type="NCBIfam" id="TIGR00229">
    <property type="entry name" value="sensory_box"/>
    <property type="match status" value="1"/>
</dbReference>
<sequence>MLADVLVDIRPKVLDALERQCEPDALEALAEYVDQLTLAMRTRRFDPTSIRSESQLAMHADGFLANLAKVRTAVYDALEDSESSVSMRDARLLADWFAVAADHVRDEARKRREAFVTMLTTFAGPRPSDVEGIAKRIAGVAVPEIAEACVIDALEGGKFRRVEACGRDLARIDTLFEAPLPDASELASRQSAYVADVASDAETKTMLAPSALAASKIRSLVSVPIAVLGETLGVVTFLTARKSGRRFDAGDVAFLDSFVDRASRILARTLLEYRARQGAERFRVALANSSIVIFESDANGKLSWLYNSQLERFVGSMMGRRLNEFMTKEQSDALDEVERQVVESGARVTTEVVLEIKKGVQRHMLLNFEALKNAGSETIGLTGTAVDITEAKRNQEQLLQGLAFRDRMMGILGHDLRNPLSAVQGIVGLLLLDTNLQEQTKNGLVHVDKATRRMSEMIQSVLDFTRTRFHGSLPIEPKPMSLRDVCLTVLDELRVAHPGRELTLETVGDADGEWDPGRMAQVVSNLVGNALTHGERGTPVKLVLHGDEATVSLAVENRGNTIPKEKLERLFEPFEQGVDTDSSRRPQGLGLGLYIARQIVESHGGTLVAESEAQKVVFTLRLDRKRA</sequence>
<dbReference type="EC" id="2.7.13.3" evidence="2"/>
<dbReference type="PROSITE" id="PS50109">
    <property type="entry name" value="HIS_KIN"/>
    <property type="match status" value="1"/>
</dbReference>
<dbReference type="CDD" id="cd00082">
    <property type="entry name" value="HisKA"/>
    <property type="match status" value="1"/>
</dbReference>
<dbReference type="PANTHER" id="PTHR43711">
    <property type="entry name" value="TWO-COMPONENT HISTIDINE KINASE"/>
    <property type="match status" value="1"/>
</dbReference>
<organism evidence="9 10">
    <name type="scientific">Labilithrix luteola</name>
    <dbReference type="NCBI Taxonomy" id="1391654"/>
    <lineage>
        <taxon>Bacteria</taxon>
        <taxon>Pseudomonadati</taxon>
        <taxon>Myxococcota</taxon>
        <taxon>Polyangia</taxon>
        <taxon>Polyangiales</taxon>
        <taxon>Labilitrichaceae</taxon>
        <taxon>Labilithrix</taxon>
    </lineage>
</organism>
<dbReference type="SMART" id="SM00388">
    <property type="entry name" value="HisKA"/>
    <property type="match status" value="1"/>
</dbReference>
<dbReference type="RefSeq" id="WP_146648178.1">
    <property type="nucleotide sequence ID" value="NZ_CP012333.1"/>
</dbReference>
<dbReference type="Gene3D" id="3.30.450.20">
    <property type="entry name" value="PAS domain"/>
    <property type="match status" value="1"/>
</dbReference>
<dbReference type="InterPro" id="IPR004358">
    <property type="entry name" value="Sig_transdc_His_kin-like_C"/>
</dbReference>
<dbReference type="InterPro" id="IPR003661">
    <property type="entry name" value="HisK_dim/P_dom"/>
</dbReference>
<dbReference type="SMART" id="SM00387">
    <property type="entry name" value="HATPase_c"/>
    <property type="match status" value="1"/>
</dbReference>
<keyword evidence="6" id="KW-0902">Two-component regulatory system</keyword>
<dbReference type="EMBL" id="CP012333">
    <property type="protein sequence ID" value="AKU96961.1"/>
    <property type="molecule type" value="Genomic_DNA"/>
</dbReference>